<gene>
    <name evidence="5" type="ORF">PTD2_21082</name>
</gene>
<evidence type="ECO:0000256" key="2">
    <source>
        <dbReference type="ARBA" id="ARBA00022729"/>
    </source>
</evidence>
<keyword evidence="6" id="KW-1185">Reference proteome</keyword>
<proteinExistence type="inferred from homology"/>
<feature type="chain" id="PRO_5002666080" evidence="3">
    <location>
        <begin position="26"/>
        <end position="269"/>
    </location>
</feature>
<feature type="signal peptide" evidence="3">
    <location>
        <begin position="1"/>
        <end position="25"/>
    </location>
</feature>
<dbReference type="eggNOG" id="COG0834">
    <property type="taxonomic scope" value="Bacteria"/>
</dbReference>
<name>A4CAE2_9GAMM</name>
<dbReference type="HOGENOM" id="CLU_1208867_0_0_6"/>
<evidence type="ECO:0000313" key="6">
    <source>
        <dbReference type="Proteomes" id="UP000006201"/>
    </source>
</evidence>
<keyword evidence="2 3" id="KW-0732">Signal</keyword>
<dbReference type="SUPFAM" id="SSF53850">
    <property type="entry name" value="Periplasmic binding protein-like II"/>
    <property type="match status" value="1"/>
</dbReference>
<dbReference type="InterPro" id="IPR001638">
    <property type="entry name" value="Solute-binding_3/MltF_N"/>
</dbReference>
<dbReference type="STRING" id="87626.PTD2_21082"/>
<comment type="similarity">
    <text evidence="1">Belongs to the bacterial solute-binding protein 3 family.</text>
</comment>
<dbReference type="PANTHER" id="PTHR35936:SF25">
    <property type="entry name" value="ABC TRANSPORTER SUBSTRATE-BINDING PROTEIN"/>
    <property type="match status" value="1"/>
</dbReference>
<protein>
    <submittedName>
        <fullName evidence="5">Probable amino acid ABC transporter</fullName>
    </submittedName>
</protein>
<dbReference type="AlphaFoldDB" id="A4CAE2"/>
<dbReference type="PANTHER" id="PTHR35936">
    <property type="entry name" value="MEMBRANE-BOUND LYTIC MUREIN TRANSGLYCOSYLASE F"/>
    <property type="match status" value="1"/>
</dbReference>
<feature type="domain" description="Solute-binding protein family 3/N-terminal" evidence="4">
    <location>
        <begin position="30"/>
        <end position="264"/>
    </location>
</feature>
<dbReference type="SMART" id="SM00062">
    <property type="entry name" value="PBPb"/>
    <property type="match status" value="1"/>
</dbReference>
<evidence type="ECO:0000259" key="4">
    <source>
        <dbReference type="SMART" id="SM00062"/>
    </source>
</evidence>
<dbReference type="Proteomes" id="UP000006201">
    <property type="component" value="Unassembled WGS sequence"/>
</dbReference>
<comment type="caution">
    <text evidence="5">The sequence shown here is derived from an EMBL/GenBank/DDBJ whole genome shotgun (WGS) entry which is preliminary data.</text>
</comment>
<dbReference type="Pfam" id="PF00497">
    <property type="entry name" value="SBP_bac_3"/>
    <property type="match status" value="1"/>
</dbReference>
<evidence type="ECO:0000256" key="3">
    <source>
        <dbReference type="SAM" id="SignalP"/>
    </source>
</evidence>
<sequence length="269" mass="30718">MKNNIGRCWSCFVCVIISSISIANASETKILKVCYDQWPPMTIFPTHDAPLRGVVIDMLAQVYSAHGYTIEYYEVPLARGLDMVTNGLCDMLPEFLDSKQADNAFVYASEPTFEYPSAFVVRKDDPWHYNGIKSIEGKRIATGQGWDYSSMSLEYQHYLDNPDNAHFVEVIAGDDDVVERVLMMIKGERVDLYADNALVLQHVLNRNNLNSALKIVQPGLENKLVEMPIFSNKIPSEKRQRLISIWNEGRRALKGQQEQIILKKYNVMF</sequence>
<reference evidence="5 6" key="1">
    <citation type="submission" date="2006-02" db="EMBL/GenBank/DDBJ databases">
        <authorList>
            <person name="Moran M.A."/>
            <person name="Kjelleberg S."/>
            <person name="Egan S."/>
            <person name="Saunders N."/>
            <person name="Thomas T."/>
            <person name="Ferriera S."/>
            <person name="Johnson J."/>
            <person name="Kravitz S."/>
            <person name="Halpern A."/>
            <person name="Remington K."/>
            <person name="Beeson K."/>
            <person name="Tran B."/>
            <person name="Rogers Y.-H."/>
            <person name="Friedman R."/>
            <person name="Venter J.C."/>
        </authorList>
    </citation>
    <scope>NUCLEOTIDE SEQUENCE [LARGE SCALE GENOMIC DNA]</scope>
    <source>
        <strain evidence="5 6">D2</strain>
    </source>
</reference>
<dbReference type="RefSeq" id="WP_009840181.1">
    <property type="nucleotide sequence ID" value="NZ_CH959301.1"/>
</dbReference>
<organism evidence="5 6">
    <name type="scientific">Pseudoalteromonas tunicata D2</name>
    <dbReference type="NCBI Taxonomy" id="87626"/>
    <lineage>
        <taxon>Bacteria</taxon>
        <taxon>Pseudomonadati</taxon>
        <taxon>Pseudomonadota</taxon>
        <taxon>Gammaproteobacteria</taxon>
        <taxon>Alteromonadales</taxon>
        <taxon>Pseudoalteromonadaceae</taxon>
        <taxon>Pseudoalteromonas</taxon>
    </lineage>
</organism>
<evidence type="ECO:0000256" key="1">
    <source>
        <dbReference type="ARBA" id="ARBA00010333"/>
    </source>
</evidence>
<accession>A4CAE2</accession>
<evidence type="ECO:0000313" key="5">
    <source>
        <dbReference type="EMBL" id="EAR28350.1"/>
    </source>
</evidence>
<dbReference type="EMBL" id="AAOH01000004">
    <property type="protein sequence ID" value="EAR28350.1"/>
    <property type="molecule type" value="Genomic_DNA"/>
</dbReference>
<dbReference type="Gene3D" id="3.40.190.10">
    <property type="entry name" value="Periplasmic binding protein-like II"/>
    <property type="match status" value="2"/>
</dbReference>